<proteinExistence type="predicted"/>
<accession>A0ABY1IG68</accession>
<gene>
    <name evidence="2" type="ORF">SAMN05216246_11213</name>
</gene>
<feature type="region of interest" description="Disordered" evidence="1">
    <location>
        <begin position="49"/>
        <end position="73"/>
    </location>
</feature>
<comment type="caution">
    <text evidence="2">The sequence shown here is derived from an EMBL/GenBank/DDBJ whole genome shotgun (WGS) entry which is preliminary data.</text>
</comment>
<evidence type="ECO:0000313" key="2">
    <source>
        <dbReference type="EMBL" id="SHJ13027.1"/>
    </source>
</evidence>
<keyword evidence="3" id="KW-1185">Reference proteome</keyword>
<name>A0ABY1IG68_9ACTO</name>
<dbReference type="EMBL" id="FQYL01000012">
    <property type="protein sequence ID" value="SHJ13027.1"/>
    <property type="molecule type" value="Genomic_DNA"/>
</dbReference>
<dbReference type="Proteomes" id="UP000184390">
    <property type="component" value="Unassembled WGS sequence"/>
</dbReference>
<organism evidence="2 3">
    <name type="scientific">Actinomyces denticolens</name>
    <dbReference type="NCBI Taxonomy" id="52767"/>
    <lineage>
        <taxon>Bacteria</taxon>
        <taxon>Bacillati</taxon>
        <taxon>Actinomycetota</taxon>
        <taxon>Actinomycetes</taxon>
        <taxon>Actinomycetales</taxon>
        <taxon>Actinomycetaceae</taxon>
        <taxon>Actinomyces</taxon>
    </lineage>
</organism>
<sequence>MSLYDDALGTGLGGRLPAEAGQSILNDADAATAYEQLRWLRTATTVTPSGRLIPRAPTTNRIPCIPDDKETTS</sequence>
<evidence type="ECO:0000313" key="3">
    <source>
        <dbReference type="Proteomes" id="UP000184390"/>
    </source>
</evidence>
<dbReference type="RefSeq" id="WP_073453831.1">
    <property type="nucleotide sequence ID" value="NZ_FQYL01000012.1"/>
</dbReference>
<reference evidence="2 3" key="1">
    <citation type="submission" date="2016-11" db="EMBL/GenBank/DDBJ databases">
        <authorList>
            <person name="Varghese N."/>
            <person name="Submissions S."/>
        </authorList>
    </citation>
    <scope>NUCLEOTIDE SEQUENCE [LARGE SCALE GENOMIC DNA]</scope>
    <source>
        <strain evidence="2 3">PA</strain>
    </source>
</reference>
<evidence type="ECO:0000256" key="1">
    <source>
        <dbReference type="SAM" id="MobiDB-lite"/>
    </source>
</evidence>
<protein>
    <submittedName>
        <fullName evidence="2">Uncharacterized protein</fullName>
    </submittedName>
</protein>